<dbReference type="InterPro" id="IPR001480">
    <property type="entry name" value="Bulb-type_lectin_dom"/>
</dbReference>
<name>A0A918B2C2_9ACTN</name>
<dbReference type="SUPFAM" id="SSF51110">
    <property type="entry name" value="alpha-D-mannose-specific plant lectins"/>
    <property type="match status" value="2"/>
</dbReference>
<feature type="signal peptide" evidence="3">
    <location>
        <begin position="1"/>
        <end position="34"/>
    </location>
</feature>
<reference evidence="6" key="1">
    <citation type="journal article" date="2014" name="Int. J. Syst. Evol. Microbiol.">
        <title>Complete genome sequence of Corynebacterium casei LMG S-19264T (=DSM 44701T), isolated from a smear-ripened cheese.</title>
        <authorList>
            <consortium name="US DOE Joint Genome Institute (JGI-PGF)"/>
            <person name="Walter F."/>
            <person name="Albersmeier A."/>
            <person name="Kalinowski J."/>
            <person name="Ruckert C."/>
        </authorList>
    </citation>
    <scope>NUCLEOTIDE SEQUENCE</scope>
    <source>
        <strain evidence="6">JCM 4335</strain>
    </source>
</reference>
<feature type="domain" description="Bulb-type lectin" evidence="5">
    <location>
        <begin position="376"/>
        <end position="493"/>
    </location>
</feature>
<dbReference type="InterPro" id="IPR043504">
    <property type="entry name" value="Peptidase_S1_PA_chymotrypsin"/>
</dbReference>
<dbReference type="PROSITE" id="PS50240">
    <property type="entry name" value="TRYPSIN_DOM"/>
    <property type="match status" value="1"/>
</dbReference>
<comment type="caution">
    <text evidence="6">The sequence shown here is derived from an EMBL/GenBank/DDBJ whole genome shotgun (WGS) entry which is preliminary data.</text>
</comment>
<reference evidence="6" key="2">
    <citation type="submission" date="2020-09" db="EMBL/GenBank/DDBJ databases">
        <authorList>
            <person name="Sun Q."/>
            <person name="Ohkuma M."/>
        </authorList>
    </citation>
    <scope>NUCLEOTIDE SEQUENCE</scope>
    <source>
        <strain evidence="6">JCM 4335</strain>
    </source>
</reference>
<dbReference type="SUPFAM" id="SSF50494">
    <property type="entry name" value="Trypsin-like serine proteases"/>
    <property type="match status" value="1"/>
</dbReference>
<evidence type="ECO:0000256" key="2">
    <source>
        <dbReference type="ARBA" id="ARBA00023157"/>
    </source>
</evidence>
<evidence type="ECO:0000259" key="4">
    <source>
        <dbReference type="PROSITE" id="PS50240"/>
    </source>
</evidence>
<evidence type="ECO:0000313" key="7">
    <source>
        <dbReference type="Proteomes" id="UP000654123"/>
    </source>
</evidence>
<dbReference type="Proteomes" id="UP000654123">
    <property type="component" value="Unassembled WGS sequence"/>
</dbReference>
<dbReference type="InterPro" id="IPR001314">
    <property type="entry name" value="Peptidase_S1A"/>
</dbReference>
<gene>
    <name evidence="6" type="ORF">GCM10010249_29600</name>
</gene>
<dbReference type="PANTHER" id="PTHR24276">
    <property type="entry name" value="POLYSERASE-RELATED"/>
    <property type="match status" value="1"/>
</dbReference>
<dbReference type="InterPro" id="IPR050430">
    <property type="entry name" value="Peptidase_S1"/>
</dbReference>
<dbReference type="InterPro" id="IPR009003">
    <property type="entry name" value="Peptidase_S1_PA"/>
</dbReference>
<dbReference type="GO" id="GO:0006508">
    <property type="term" value="P:proteolysis"/>
    <property type="evidence" value="ECO:0007669"/>
    <property type="project" value="InterPro"/>
</dbReference>
<dbReference type="AlphaFoldDB" id="A0A918B2C2"/>
<evidence type="ECO:0000256" key="3">
    <source>
        <dbReference type="SAM" id="SignalP"/>
    </source>
</evidence>
<dbReference type="EMBL" id="BMSV01000005">
    <property type="protein sequence ID" value="GGQ09182.1"/>
    <property type="molecule type" value="Genomic_DNA"/>
</dbReference>
<feature type="chain" id="PRO_5036966356" evidence="3">
    <location>
        <begin position="35"/>
        <end position="495"/>
    </location>
</feature>
<keyword evidence="2" id="KW-1015">Disulfide bond</keyword>
<keyword evidence="3" id="KW-0732">Signal</keyword>
<dbReference type="PANTHER" id="PTHR24276:SF98">
    <property type="entry name" value="FI18310P1-RELATED"/>
    <property type="match status" value="1"/>
</dbReference>
<dbReference type="CDD" id="cd00028">
    <property type="entry name" value="B_lectin"/>
    <property type="match status" value="1"/>
</dbReference>
<dbReference type="SMART" id="SM00020">
    <property type="entry name" value="Tryp_SPc"/>
    <property type="match status" value="1"/>
</dbReference>
<sequence>MSRIRPPRAARLGGALAACAALGATLLAPGSAQAVAGQPVPLGTYAFTARLVVGDQPEARACSGVLVDPRWVLTAKSCFAADPAQSIDVPTGAPARRTTVTVGKTDLTAAGGHTTAVVELVPRSDRDLVMARLERPATGVTPVALSANAPTAGEELTVAGFGRTRTTWVPDRLHSAVFTVGGTSATEFEVAPRTPADASLCQGDAGGPALRTGNGAPALVAVTSRSWQGGCLGSAATRTGAFESRTDGLASWVKGTTNRSVRMTPGQKLLPGQMLAANDVKVLMQTDGNLVMYHNAGGGALWASGTHGNPGAYAVMQTDGNFVVYGKDGGPSTGGALWSTRTHGNEGASLALQSDGNLVLYSLSPTGGTGSALWSSTTWKRPATLKAGDRLGPGAWTHSERVVLLMDILGRLSIRERATGRELWAVGDLNPGAYALFQPDGNFVLYAKDGGPTTGGALWNTGTFGTGFSLVLRDGGDLVVSGADGRTQWSSGTAL</sequence>
<evidence type="ECO:0000259" key="5">
    <source>
        <dbReference type="PROSITE" id="PS50927"/>
    </source>
</evidence>
<dbReference type="GO" id="GO:0004252">
    <property type="term" value="F:serine-type endopeptidase activity"/>
    <property type="evidence" value="ECO:0007669"/>
    <property type="project" value="InterPro"/>
</dbReference>
<dbReference type="Gene3D" id="2.40.10.10">
    <property type="entry name" value="Trypsin-like serine proteases"/>
    <property type="match status" value="1"/>
</dbReference>
<dbReference type="PRINTS" id="PR00722">
    <property type="entry name" value="CHYMOTRYPSIN"/>
</dbReference>
<dbReference type="Pfam" id="PF00089">
    <property type="entry name" value="Trypsin"/>
    <property type="match status" value="1"/>
</dbReference>
<accession>A0A918B2C2</accession>
<evidence type="ECO:0000313" key="6">
    <source>
        <dbReference type="EMBL" id="GGQ09182.1"/>
    </source>
</evidence>
<comment type="similarity">
    <text evidence="1">Belongs to the peptidase S1 family.</text>
</comment>
<dbReference type="InterPro" id="IPR036426">
    <property type="entry name" value="Bulb-type_lectin_dom_sf"/>
</dbReference>
<feature type="domain" description="Bulb-type lectin" evidence="5">
    <location>
        <begin position="260"/>
        <end position="373"/>
    </location>
</feature>
<evidence type="ECO:0000256" key="1">
    <source>
        <dbReference type="ARBA" id="ARBA00007664"/>
    </source>
</evidence>
<keyword evidence="7" id="KW-1185">Reference proteome</keyword>
<dbReference type="InterPro" id="IPR001254">
    <property type="entry name" value="Trypsin_dom"/>
</dbReference>
<dbReference type="RefSeq" id="WP_189533812.1">
    <property type="nucleotide sequence ID" value="NZ_BMSV01000005.1"/>
</dbReference>
<organism evidence="6 7">
    <name type="scientific">Streptomyces roseolilacinus</name>
    <dbReference type="NCBI Taxonomy" id="66904"/>
    <lineage>
        <taxon>Bacteria</taxon>
        <taxon>Bacillati</taxon>
        <taxon>Actinomycetota</taxon>
        <taxon>Actinomycetes</taxon>
        <taxon>Kitasatosporales</taxon>
        <taxon>Streptomycetaceae</taxon>
        <taxon>Streptomyces</taxon>
    </lineage>
</organism>
<dbReference type="SMART" id="SM00108">
    <property type="entry name" value="B_lectin"/>
    <property type="match status" value="2"/>
</dbReference>
<dbReference type="Gene3D" id="2.90.10.10">
    <property type="entry name" value="Bulb-type lectin domain"/>
    <property type="match status" value="3"/>
</dbReference>
<feature type="domain" description="Peptidase S1" evidence="4">
    <location>
        <begin position="34"/>
        <end position="258"/>
    </location>
</feature>
<dbReference type="PROSITE" id="PS50927">
    <property type="entry name" value="BULB_LECTIN"/>
    <property type="match status" value="2"/>
</dbReference>
<protein>
    <submittedName>
        <fullName evidence="6">Uncharacterized protein</fullName>
    </submittedName>
</protein>
<proteinExistence type="inferred from homology"/>